<dbReference type="Proteomes" id="UP000236642">
    <property type="component" value="Unassembled WGS sequence"/>
</dbReference>
<evidence type="ECO:0000259" key="1">
    <source>
        <dbReference type="Pfam" id="PF18765"/>
    </source>
</evidence>
<feature type="domain" description="Polymerase beta nucleotidyltransferase" evidence="1">
    <location>
        <begin position="21"/>
        <end position="112"/>
    </location>
</feature>
<accession>A0A2H5Y7N9</accession>
<dbReference type="Gene3D" id="3.30.460.10">
    <property type="entry name" value="Beta Polymerase, domain 2"/>
    <property type="match status" value="1"/>
</dbReference>
<gene>
    <name evidence="2" type="ORF">HRbin22_01691</name>
</gene>
<organism evidence="2 3">
    <name type="scientific">Candidatus Thermoflexus japonica</name>
    <dbReference type="NCBI Taxonomy" id="2035417"/>
    <lineage>
        <taxon>Bacteria</taxon>
        <taxon>Bacillati</taxon>
        <taxon>Chloroflexota</taxon>
        <taxon>Thermoflexia</taxon>
        <taxon>Thermoflexales</taxon>
        <taxon>Thermoflexaceae</taxon>
        <taxon>Thermoflexus</taxon>
    </lineage>
</organism>
<comment type="caution">
    <text evidence="2">The sequence shown here is derived from an EMBL/GenBank/DDBJ whole genome shotgun (WGS) entry which is preliminary data.</text>
</comment>
<dbReference type="NCBIfam" id="NF047752">
    <property type="entry name" value="MntA_antitoxin"/>
    <property type="match status" value="1"/>
</dbReference>
<evidence type="ECO:0000313" key="3">
    <source>
        <dbReference type="Proteomes" id="UP000236642"/>
    </source>
</evidence>
<dbReference type="EMBL" id="BEHY01000042">
    <property type="protein sequence ID" value="GBD09437.1"/>
    <property type="molecule type" value="Genomic_DNA"/>
</dbReference>
<dbReference type="SUPFAM" id="SSF81301">
    <property type="entry name" value="Nucleotidyltransferase"/>
    <property type="match status" value="1"/>
</dbReference>
<dbReference type="AlphaFoldDB" id="A0A2H5Y7N9"/>
<proteinExistence type="predicted"/>
<dbReference type="PANTHER" id="PTHR43852:SF3">
    <property type="entry name" value="NUCLEOTIDYLTRANSFERASE"/>
    <property type="match status" value="1"/>
</dbReference>
<dbReference type="Pfam" id="PF18765">
    <property type="entry name" value="Polbeta"/>
    <property type="match status" value="1"/>
</dbReference>
<dbReference type="InterPro" id="IPR052930">
    <property type="entry name" value="TA_antitoxin_MntA"/>
</dbReference>
<dbReference type="PANTHER" id="PTHR43852">
    <property type="entry name" value="NUCLEOTIDYLTRANSFERASE"/>
    <property type="match status" value="1"/>
</dbReference>
<sequence>MKIYRVPPEEKEQIAGLLATALAGEPDVVFAYLHGSFIEAETFRDIDVAVFLDPLPMAIWRREGELADRLEKALHRAGFRFPVDVQTLNRAPPAFRAAAIRPRWILFCRDEDRRSDFEAATWSEYFEVRRLHEEYLREVLSS</sequence>
<evidence type="ECO:0000313" key="2">
    <source>
        <dbReference type="EMBL" id="GBD09437.1"/>
    </source>
</evidence>
<name>A0A2H5Y7N9_9CHLR</name>
<reference evidence="3" key="1">
    <citation type="submission" date="2017-09" db="EMBL/GenBank/DDBJ databases">
        <title>Metaegenomics of thermophilic ammonia-oxidizing enrichment culture.</title>
        <authorList>
            <person name="Kato S."/>
            <person name="Suzuki K."/>
        </authorList>
    </citation>
    <scope>NUCLEOTIDE SEQUENCE [LARGE SCALE GENOMIC DNA]</scope>
</reference>
<dbReference type="InterPro" id="IPR043519">
    <property type="entry name" value="NT_sf"/>
</dbReference>
<dbReference type="InterPro" id="IPR041633">
    <property type="entry name" value="Polbeta"/>
</dbReference>
<protein>
    <recommendedName>
        <fullName evidence="1">Polymerase beta nucleotidyltransferase domain-containing protein</fullName>
    </recommendedName>
</protein>